<dbReference type="PANTHER" id="PTHR31157:SF1">
    <property type="entry name" value="SCP DOMAIN-CONTAINING PROTEIN"/>
    <property type="match status" value="1"/>
</dbReference>
<dbReference type="STRING" id="1802165.A3F94_02565"/>
<dbReference type="Proteomes" id="UP000176770">
    <property type="component" value="Unassembled WGS sequence"/>
</dbReference>
<proteinExistence type="predicted"/>
<keyword evidence="2" id="KW-0472">Membrane</keyword>
<accession>A0A1G2HIP1</accession>
<name>A0A1G2HIP1_9BACT</name>
<evidence type="ECO:0000256" key="1">
    <source>
        <dbReference type="SAM" id="MobiDB-lite"/>
    </source>
</evidence>
<dbReference type="CDD" id="cd05379">
    <property type="entry name" value="CAP_bacterial"/>
    <property type="match status" value="1"/>
</dbReference>
<comment type="caution">
    <text evidence="4">The sequence shown here is derived from an EMBL/GenBank/DDBJ whole genome shotgun (WGS) entry which is preliminary data.</text>
</comment>
<keyword evidence="2" id="KW-0812">Transmembrane</keyword>
<evidence type="ECO:0000256" key="2">
    <source>
        <dbReference type="SAM" id="Phobius"/>
    </source>
</evidence>
<feature type="transmembrane region" description="Helical" evidence="2">
    <location>
        <begin position="308"/>
        <end position="328"/>
    </location>
</feature>
<feature type="region of interest" description="Disordered" evidence="1">
    <location>
        <begin position="223"/>
        <end position="250"/>
    </location>
</feature>
<dbReference type="AlphaFoldDB" id="A0A1G2HIP1"/>
<dbReference type="SUPFAM" id="SSF55797">
    <property type="entry name" value="PR-1-like"/>
    <property type="match status" value="1"/>
</dbReference>
<protein>
    <recommendedName>
        <fullName evidence="3">SCP domain-containing protein</fullName>
    </recommendedName>
</protein>
<sequence>MKNFINFMKTFFVQTQDNMIPRAYTRKAFISYAFISMFLIGVVSPFYSFYTDSLRASLTKDIIISQVNPAREIQSLLPLGTSNLLTKAAEMKAQDMLDRNYFSHNDPDGKRPWQWLDKVGYKYALAGENLAKDFYDVEPLVTAWLNSPSHARNILNDYFTEIGVGVATGDMNGVQTTVVAMFVARPITPVLETLAVQSGGSLQEVIKEGPVVTNEKAGEEILGEETSQESNKPQPDLANPKTQEPIQDAPSPDKLFVVRKATDKILQEENNLIQTSQNQPAFTQEGDSDFFLNIRTILVSKLPSMLKISLSGFLGVILAWLLISEYILKRGMPNFVQRALSLTFLVLILQI</sequence>
<reference evidence="4 5" key="1">
    <citation type="journal article" date="2016" name="Nat. Commun.">
        <title>Thousands of microbial genomes shed light on interconnected biogeochemical processes in an aquifer system.</title>
        <authorList>
            <person name="Anantharaman K."/>
            <person name="Brown C.T."/>
            <person name="Hug L.A."/>
            <person name="Sharon I."/>
            <person name="Castelle C.J."/>
            <person name="Probst A.J."/>
            <person name="Thomas B.C."/>
            <person name="Singh A."/>
            <person name="Wilkins M.J."/>
            <person name="Karaoz U."/>
            <person name="Brodie E.L."/>
            <person name="Williams K.H."/>
            <person name="Hubbard S.S."/>
            <person name="Banfield J.F."/>
        </authorList>
    </citation>
    <scope>NUCLEOTIDE SEQUENCE [LARGE SCALE GENOMIC DNA]</scope>
</reference>
<dbReference type="InterPro" id="IPR035940">
    <property type="entry name" value="CAP_sf"/>
</dbReference>
<feature type="domain" description="SCP" evidence="3">
    <location>
        <begin position="66"/>
        <end position="178"/>
    </location>
</feature>
<organism evidence="4 5">
    <name type="scientific">Candidatus Spechtbacteria bacterium RIFCSPLOWO2_12_FULL_38_22</name>
    <dbReference type="NCBI Taxonomy" id="1802165"/>
    <lineage>
        <taxon>Bacteria</taxon>
        <taxon>Candidatus Spechtiibacteriota</taxon>
    </lineage>
</organism>
<evidence type="ECO:0000259" key="3">
    <source>
        <dbReference type="Pfam" id="PF00188"/>
    </source>
</evidence>
<dbReference type="Gene3D" id="3.40.33.10">
    <property type="entry name" value="CAP"/>
    <property type="match status" value="1"/>
</dbReference>
<feature type="transmembrane region" description="Helical" evidence="2">
    <location>
        <begin position="29"/>
        <end position="50"/>
    </location>
</feature>
<dbReference type="Pfam" id="PF00188">
    <property type="entry name" value="CAP"/>
    <property type="match status" value="1"/>
</dbReference>
<dbReference type="EMBL" id="MHOK01000009">
    <property type="protein sequence ID" value="OGZ62091.1"/>
    <property type="molecule type" value="Genomic_DNA"/>
</dbReference>
<gene>
    <name evidence="4" type="ORF">A3F94_02565</name>
</gene>
<keyword evidence="2" id="KW-1133">Transmembrane helix</keyword>
<evidence type="ECO:0000313" key="5">
    <source>
        <dbReference type="Proteomes" id="UP000176770"/>
    </source>
</evidence>
<dbReference type="InterPro" id="IPR014044">
    <property type="entry name" value="CAP_dom"/>
</dbReference>
<evidence type="ECO:0000313" key="4">
    <source>
        <dbReference type="EMBL" id="OGZ62091.1"/>
    </source>
</evidence>
<dbReference type="PANTHER" id="PTHR31157">
    <property type="entry name" value="SCP DOMAIN-CONTAINING PROTEIN"/>
    <property type="match status" value="1"/>
</dbReference>